<feature type="signal peptide" evidence="2">
    <location>
        <begin position="1"/>
        <end position="27"/>
    </location>
</feature>
<dbReference type="GO" id="GO:0005507">
    <property type="term" value="F:copper ion binding"/>
    <property type="evidence" value="ECO:0007669"/>
    <property type="project" value="InterPro"/>
</dbReference>
<evidence type="ECO:0000313" key="4">
    <source>
        <dbReference type="Proteomes" id="UP000198725"/>
    </source>
</evidence>
<dbReference type="Proteomes" id="UP000198725">
    <property type="component" value="Unassembled WGS sequence"/>
</dbReference>
<dbReference type="GO" id="GO:0009279">
    <property type="term" value="C:cell outer membrane"/>
    <property type="evidence" value="ECO:0007669"/>
    <property type="project" value="InterPro"/>
</dbReference>
<dbReference type="RefSeq" id="WP_092702966.1">
    <property type="nucleotide sequence ID" value="NZ_FOSR01000005.1"/>
</dbReference>
<accession>A0A1I4BKY8</accession>
<dbReference type="EMBL" id="FOSR01000005">
    <property type="protein sequence ID" value="SFK69494.1"/>
    <property type="molecule type" value="Genomic_DNA"/>
</dbReference>
<keyword evidence="2" id="KW-0732">Signal</keyword>
<sequence length="370" mass="39965">MSARHRTFASSLSLLLIALLTLPWAVAAQTASASTSSSATAPAMPMTTMGHGDMAHMSMATPATDKKKEKSAKGKPAAHAATMDHMHGMNHSAKPNVRGEAPIVGMSNGAMQNMDYPSPADGSMDGMSMGSMQGGRAPQDARSPDYSDGVGYGSVQAHMGGNDVIGKLLIDQLEAFDGRDGHGQSWELGGWYGTDANKLWLRSEGERSAGKLQDGDVEAFWSHAIAAYWDSQLGVRRDFGAGPARTWAAFGVQGLAPYWFQLEATAYAGSSGRTAARLRVDYDVLFTQRLILTPELEANFYGKRDPARGIGSGLSDVRFGLRLRYEIRREFAPYVGINWVRRLGQTADYARAAGEHTLDRQIVAGIRVWF</sequence>
<organism evidence="3 4">
    <name type="scientific">Rhodanobacter glycinis</name>
    <dbReference type="NCBI Taxonomy" id="582702"/>
    <lineage>
        <taxon>Bacteria</taxon>
        <taxon>Pseudomonadati</taxon>
        <taxon>Pseudomonadota</taxon>
        <taxon>Gammaproteobacteria</taxon>
        <taxon>Lysobacterales</taxon>
        <taxon>Rhodanobacteraceae</taxon>
        <taxon>Rhodanobacter</taxon>
    </lineage>
</organism>
<dbReference type="AlphaFoldDB" id="A0A1I4BKY8"/>
<feature type="compositionally biased region" description="Low complexity" evidence="1">
    <location>
        <begin position="121"/>
        <end position="135"/>
    </location>
</feature>
<gene>
    <name evidence="3" type="ORF">SAMN05192579_105155</name>
</gene>
<reference evidence="4" key="1">
    <citation type="submission" date="2016-10" db="EMBL/GenBank/DDBJ databases">
        <authorList>
            <person name="Varghese N."/>
            <person name="Submissions S."/>
        </authorList>
    </citation>
    <scope>NUCLEOTIDE SEQUENCE [LARGE SCALE GENOMIC DNA]</scope>
    <source>
        <strain evidence="4">MO64</strain>
    </source>
</reference>
<feature type="chain" id="PRO_5011578316" evidence="2">
    <location>
        <begin position="28"/>
        <end position="370"/>
    </location>
</feature>
<dbReference type="InterPro" id="IPR007939">
    <property type="entry name" value="Cu-R_B_prcur"/>
</dbReference>
<proteinExistence type="predicted"/>
<evidence type="ECO:0000256" key="2">
    <source>
        <dbReference type="SAM" id="SignalP"/>
    </source>
</evidence>
<name>A0A1I4BKY8_9GAMM</name>
<keyword evidence="4" id="KW-1185">Reference proteome</keyword>
<feature type="region of interest" description="Disordered" evidence="1">
    <location>
        <begin position="107"/>
        <end position="147"/>
    </location>
</feature>
<dbReference type="Pfam" id="PF05275">
    <property type="entry name" value="CopB"/>
    <property type="match status" value="1"/>
</dbReference>
<evidence type="ECO:0000256" key="1">
    <source>
        <dbReference type="SAM" id="MobiDB-lite"/>
    </source>
</evidence>
<evidence type="ECO:0000313" key="3">
    <source>
        <dbReference type="EMBL" id="SFK69494.1"/>
    </source>
</evidence>
<protein>
    <submittedName>
        <fullName evidence="3">Copper resistance protein B</fullName>
    </submittedName>
</protein>
<dbReference type="GO" id="GO:0006878">
    <property type="term" value="P:intracellular copper ion homeostasis"/>
    <property type="evidence" value="ECO:0007669"/>
    <property type="project" value="InterPro"/>
</dbReference>